<evidence type="ECO:0000313" key="3">
    <source>
        <dbReference type="Proteomes" id="UP001596161"/>
    </source>
</evidence>
<dbReference type="PANTHER" id="PTHR22916">
    <property type="entry name" value="GLYCOSYLTRANSFERASE"/>
    <property type="match status" value="1"/>
</dbReference>
<dbReference type="Pfam" id="PF00535">
    <property type="entry name" value="Glycos_transf_2"/>
    <property type="match status" value="1"/>
</dbReference>
<evidence type="ECO:0000259" key="1">
    <source>
        <dbReference type="Pfam" id="PF00535"/>
    </source>
</evidence>
<dbReference type="InterPro" id="IPR029044">
    <property type="entry name" value="Nucleotide-diphossugar_trans"/>
</dbReference>
<dbReference type="Gene3D" id="3.90.550.10">
    <property type="entry name" value="Spore Coat Polysaccharide Biosynthesis Protein SpsA, Chain A"/>
    <property type="match status" value="1"/>
</dbReference>
<name>A0ABW0E8B8_9BACT</name>
<dbReference type="InterPro" id="IPR001173">
    <property type="entry name" value="Glyco_trans_2-like"/>
</dbReference>
<comment type="caution">
    <text evidence="2">The sequence shown here is derived from an EMBL/GenBank/DDBJ whole genome shotgun (WGS) entry which is preliminary data.</text>
</comment>
<proteinExistence type="predicted"/>
<dbReference type="SUPFAM" id="SSF53448">
    <property type="entry name" value="Nucleotide-diphospho-sugar transferases"/>
    <property type="match status" value="1"/>
</dbReference>
<reference evidence="3" key="1">
    <citation type="journal article" date="2019" name="Int. J. Syst. Evol. Microbiol.">
        <title>The Global Catalogue of Microorganisms (GCM) 10K type strain sequencing project: providing services to taxonomists for standard genome sequencing and annotation.</title>
        <authorList>
            <consortium name="The Broad Institute Genomics Platform"/>
            <consortium name="The Broad Institute Genome Sequencing Center for Infectious Disease"/>
            <person name="Wu L."/>
            <person name="Ma J."/>
        </authorList>
    </citation>
    <scope>NUCLEOTIDE SEQUENCE [LARGE SCALE GENOMIC DNA]</scope>
    <source>
        <strain evidence="3">KACC 12602</strain>
    </source>
</reference>
<dbReference type="EMBL" id="JBHSKT010000001">
    <property type="protein sequence ID" value="MFC5269470.1"/>
    <property type="molecule type" value="Genomic_DNA"/>
</dbReference>
<feature type="domain" description="Glycosyltransferase 2-like" evidence="1">
    <location>
        <begin position="5"/>
        <end position="141"/>
    </location>
</feature>
<sequence>MPRLTVLMPVYNAEKFLAEAIESILNQTFQDFEFIIIDDGSTDRSVEIVRSFSDPRIRFYQNEKNLGISLTLNKGISLAQTEIIARMDSDDISYPQRLEKQYAYLQENPDCALVSSLVRVISEDKAFIRQDKFKSELFYYNLTFICWIYHPTIMFRKSAAASVRNYSTTYAEDYELFWQLTRKFKFYNLPDVLLDYRETSQSLCQVLKKPEYEHAQQEQVLRNIRYYTGEHYHVPDSYVACYRHNFEPLLARNNVIAMVACVKELDFITLCMLAKPNVNLQQSALKKAALHKRNYIIWALAANLQLLPKLFFLLQVYSLISGLKSLRSFIREQFVMRKLKPAVTFSR</sequence>
<gene>
    <name evidence="2" type="ORF">ACFPIB_02535</name>
</gene>
<keyword evidence="3" id="KW-1185">Reference proteome</keyword>
<dbReference type="Proteomes" id="UP001596161">
    <property type="component" value="Unassembled WGS sequence"/>
</dbReference>
<organism evidence="2 3">
    <name type="scientific">Adhaeribacter terreus</name>
    <dbReference type="NCBI Taxonomy" id="529703"/>
    <lineage>
        <taxon>Bacteria</taxon>
        <taxon>Pseudomonadati</taxon>
        <taxon>Bacteroidota</taxon>
        <taxon>Cytophagia</taxon>
        <taxon>Cytophagales</taxon>
        <taxon>Hymenobacteraceae</taxon>
        <taxon>Adhaeribacter</taxon>
    </lineage>
</organism>
<dbReference type="RefSeq" id="WP_378015847.1">
    <property type="nucleotide sequence ID" value="NZ_JBHSKT010000001.1"/>
</dbReference>
<protein>
    <submittedName>
        <fullName evidence="2">Glycosyltransferase family 2 protein</fullName>
    </submittedName>
</protein>
<accession>A0ABW0E8B8</accession>
<dbReference type="PANTHER" id="PTHR22916:SF3">
    <property type="entry name" value="UDP-GLCNAC:BETAGAL BETA-1,3-N-ACETYLGLUCOSAMINYLTRANSFERASE-LIKE PROTEIN 1"/>
    <property type="match status" value="1"/>
</dbReference>
<evidence type="ECO:0000313" key="2">
    <source>
        <dbReference type="EMBL" id="MFC5269470.1"/>
    </source>
</evidence>